<feature type="compositionally biased region" description="Basic and acidic residues" evidence="2">
    <location>
        <begin position="769"/>
        <end position="779"/>
    </location>
</feature>
<dbReference type="InterPro" id="IPR051210">
    <property type="entry name" value="Ub_ligase/GEF_domain"/>
</dbReference>
<feature type="compositionally biased region" description="Basic and acidic residues" evidence="2">
    <location>
        <begin position="723"/>
        <end position="735"/>
    </location>
</feature>
<gene>
    <name evidence="4" type="ORF">AK812_SmicGene11844</name>
</gene>
<keyword evidence="3" id="KW-1133">Transmembrane helix</keyword>
<sequence length="1140" mass="124022">MEPLAKRAKLGDDGGIELHEVQCHGDVKDLLRWMGHGGLIHVTLAMSQDIGFNWQSLHPKIAVQLFFQRYCGLKMGMEAQYEYICDTVAWPESGYVATLVTRGFYDRRFSFRGKVRQTIAAAETSVAQVFLSHPSIIEIASRLPPPLPDVRHRLLLTKPQREALAAAGLSWEAVQEDMVQKVYFGFQSMGCEDMLENAKGGGLCGFAVEVDKNKNAWQEFFDEKWVTVEIDIRKLCTGKRAPPGSHPLPFMMAWMVAAPISAGTRHLVRLWYFPYQTVIGGLKIYAVFTLLQDVNRELFWMSPGLCLVLVPIGLLAGVLSMDSPSDLALAFNIFEDPRVSNSLMKIQAYSILILHMIPMLLLASPQAVAQNLAFNSLGFFAVLDPLLDGAEMLEQVFGTFTILGLARSCMGNVHPTHAICVGVLSNMIEGIVVRILLRTRDAGLRVPAQQGRLARVGDEKFLTGASPYALQQVLELTRCREGRVALRHALHTLRRRLDRREQAVAQFLFVHHCAVLPRVPERHAPNAKKLQVPTIPTTVKQEPEPVKVPIAAGLTALSLVGTAARVKDEMKDEESSESSLLQGSVALRAEGAGRRVGQVGIVDPGAEHLVAQPLAKHTPKASDKPREPGESKEQQQQQQRGQDPKEPSLESAKAAQELQKQALTPKEAEKMKRKAEKEERARQKESALKEKIRKELLAKAGSERGGFASASLGAKVKKKEKKEKKDKTERADKPAKRTSSPKDPSEQKAAFRGTKTARGKRKAKVRSPGNEHSEPREVEDIPEEPSVSSCWRAFTAVQNQLKNVQQIQATDWAFAAILGDRSVVTWGDAGCGGDSSAVQEQLKNVQQIQANIYAFAAILGDGSVVTWGDADKGGDSSAVQDQLKNVQQIQATFYAFAAILGDGFVVTWGDANCGGDSNAVQDQLKNVHQIQANERAFAAILGDGFVVTWGEAGGGGVSSAVQDQLKDVQQIQATACAFAAILGDGSVVTWGDGYGGGDSSAVQEQLKNVQQIQANIYAFAAILGDGSVVTWGDDDPGGDSSDSETSVEPNNQKRKSNATSLLPAVQKKGLSPRRGSAPEGPAGTPVSQPHGRPESLRRGPHLAATSKRRLPLPLKKAQKREVLGFTVGAFNYTFSAFLAS</sequence>
<feature type="compositionally biased region" description="Basic and acidic residues" evidence="2">
    <location>
        <begin position="620"/>
        <end position="633"/>
    </location>
</feature>
<feature type="region of interest" description="Disordered" evidence="2">
    <location>
        <begin position="610"/>
        <end position="784"/>
    </location>
</feature>
<evidence type="ECO:0000256" key="2">
    <source>
        <dbReference type="SAM" id="MobiDB-lite"/>
    </source>
</evidence>
<feature type="compositionally biased region" description="Basic residues" evidence="2">
    <location>
        <begin position="755"/>
        <end position="765"/>
    </location>
</feature>
<keyword evidence="3" id="KW-0812">Transmembrane</keyword>
<accession>A0A1Q9EC45</accession>
<dbReference type="EMBL" id="LSRX01000196">
    <property type="protein sequence ID" value="OLQ05010.1"/>
    <property type="molecule type" value="Genomic_DNA"/>
</dbReference>
<dbReference type="Proteomes" id="UP000186817">
    <property type="component" value="Unassembled WGS sequence"/>
</dbReference>
<evidence type="ECO:0000256" key="3">
    <source>
        <dbReference type="SAM" id="Phobius"/>
    </source>
</evidence>
<protein>
    <submittedName>
        <fullName evidence="4">Uncharacterized protein</fullName>
    </submittedName>
</protein>
<dbReference type="SUPFAM" id="SSF50985">
    <property type="entry name" value="RCC1/BLIP-II"/>
    <property type="match status" value="1"/>
</dbReference>
<proteinExistence type="predicted"/>
<feature type="compositionally biased region" description="Low complexity" evidence="2">
    <location>
        <begin position="652"/>
        <end position="663"/>
    </location>
</feature>
<keyword evidence="3" id="KW-0472">Membrane</keyword>
<feature type="region of interest" description="Disordered" evidence="2">
    <location>
        <begin position="1031"/>
        <end position="1107"/>
    </location>
</feature>
<comment type="caution">
    <text evidence="4">The sequence shown here is derived from an EMBL/GenBank/DDBJ whole genome shotgun (WGS) entry which is preliminary data.</text>
</comment>
<dbReference type="InterPro" id="IPR009091">
    <property type="entry name" value="RCC1/BLIP-II"/>
</dbReference>
<evidence type="ECO:0000313" key="4">
    <source>
        <dbReference type="EMBL" id="OLQ05010.1"/>
    </source>
</evidence>
<name>A0A1Q9EC45_SYMMI</name>
<reference evidence="4 5" key="1">
    <citation type="submission" date="2016-02" db="EMBL/GenBank/DDBJ databases">
        <title>Genome analysis of coral dinoflagellate symbionts highlights evolutionary adaptations to a symbiotic lifestyle.</title>
        <authorList>
            <person name="Aranda M."/>
            <person name="Li Y."/>
            <person name="Liew Y.J."/>
            <person name="Baumgarten S."/>
            <person name="Simakov O."/>
            <person name="Wilson M."/>
            <person name="Piel J."/>
            <person name="Ashoor H."/>
            <person name="Bougouffa S."/>
            <person name="Bajic V.B."/>
            <person name="Ryu T."/>
            <person name="Ravasi T."/>
            <person name="Bayer T."/>
            <person name="Micklem G."/>
            <person name="Kim H."/>
            <person name="Bhak J."/>
            <person name="Lajeunesse T.C."/>
            <person name="Voolstra C.R."/>
        </authorList>
    </citation>
    <scope>NUCLEOTIDE SEQUENCE [LARGE SCALE GENOMIC DNA]</scope>
    <source>
        <strain evidence="4 5">CCMP2467</strain>
    </source>
</reference>
<dbReference type="AlphaFoldDB" id="A0A1Q9EC45"/>
<dbReference type="Gene3D" id="2.130.10.30">
    <property type="entry name" value="Regulator of chromosome condensation 1/beta-lactamase-inhibitor protein II"/>
    <property type="match status" value="1"/>
</dbReference>
<evidence type="ECO:0000313" key="5">
    <source>
        <dbReference type="Proteomes" id="UP000186817"/>
    </source>
</evidence>
<dbReference type="OrthoDB" id="445449at2759"/>
<organism evidence="4 5">
    <name type="scientific">Symbiodinium microadriaticum</name>
    <name type="common">Dinoflagellate</name>
    <name type="synonym">Zooxanthella microadriatica</name>
    <dbReference type="NCBI Taxonomy" id="2951"/>
    <lineage>
        <taxon>Eukaryota</taxon>
        <taxon>Sar</taxon>
        <taxon>Alveolata</taxon>
        <taxon>Dinophyceae</taxon>
        <taxon>Suessiales</taxon>
        <taxon>Symbiodiniaceae</taxon>
        <taxon>Symbiodinium</taxon>
    </lineage>
</organism>
<feature type="transmembrane region" description="Helical" evidence="3">
    <location>
        <begin position="273"/>
        <end position="291"/>
    </location>
</feature>
<keyword evidence="1" id="KW-0677">Repeat</keyword>
<keyword evidence="5" id="KW-1185">Reference proteome</keyword>
<dbReference type="PANTHER" id="PTHR22870">
    <property type="entry name" value="REGULATOR OF CHROMOSOME CONDENSATION"/>
    <property type="match status" value="1"/>
</dbReference>
<dbReference type="PANTHER" id="PTHR22870:SF466">
    <property type="entry name" value="ANKYRIN REPEAT-CONTAINING PROTEIN"/>
    <property type="match status" value="1"/>
</dbReference>
<feature type="transmembrane region" description="Helical" evidence="3">
    <location>
        <begin position="298"/>
        <end position="319"/>
    </location>
</feature>
<feature type="compositionally biased region" description="Basic and acidic residues" evidence="2">
    <location>
        <begin position="666"/>
        <end position="697"/>
    </location>
</feature>
<evidence type="ECO:0000256" key="1">
    <source>
        <dbReference type="ARBA" id="ARBA00022737"/>
    </source>
</evidence>